<sequence length="689" mass="81505">MKYFLREKIHDVFEKYDCENVLNDKQMKECSEKEKRSEKCNNSELLCYNNYGNKENNLLYRVKNKLYTSDVNKKNVIIKEHVNGGNEHINGGNENIKSDKENINSDKENINSYKENINRGNENKLILFSENKKYLFIENYTSVIYENCEDKINIILSNEYIPNGNIEIQIKGNDTFIVPCKINKNIISCYLPQLSRGIYNIYIYINKEIIFIKLLRPGISLSENSKFLILHVIEIVDFSYCENRHEKKENQKKLSNLNKSYDITSNNNTFTNKELLKIYNNLYKKYYTNINDKIKTDRIAIGQNYKLKITNDNKFYEFLNSYKNEFINNSFRTKINNNNNNNIDMNNINIVSQLNLENCTTQNRIPILYKRLLYDTCIYENKIIIMQFHSKIFEYDPFNMLSAHIFTKDELKDGYTIFALNLVPTLEIENRTTDNGNINNNRDGNLKNKEYLDKNNYPIKIMNMSEKYIKKKKKKNYVSSLMVFRSDEANCADIRLWEYIKTIDCAKNNICNNFYIDKNNYKNDIQCPVPDELINNKNIFRKYSQGLKISEQVSIFFENWNENLLPVQKFVQSPKYNLPYLKTQDLSNFLKNKKEDILLISDFCETKDQAKQEQKSGIANLEQKKEPPHNTTLLDGDKTDNAACLLNNFISFVFVLNGKIYHSVVPINKVLLLFIINYWMHFVNTNKRR</sequence>
<dbReference type="VEuPathDB" id="PlasmoDB:PY17X_0311200"/>
<dbReference type="VEuPathDB" id="PlasmoDB:Py17XNL_000303682"/>
<dbReference type="Proteomes" id="UP000072904">
    <property type="component" value="Chromosome 3"/>
</dbReference>
<evidence type="ECO:0000256" key="3">
    <source>
        <dbReference type="SAM" id="Phobius"/>
    </source>
</evidence>
<reference evidence="4" key="3">
    <citation type="submission" date="2014-05" db="EMBL/GenBank/DDBJ databases">
        <authorList>
            <person name="Aslett A.Martin."/>
            <person name="De Silva Nishadi"/>
        </authorList>
    </citation>
    <scope>NUCLEOTIDE SEQUENCE</scope>
    <source>
        <strain evidence="4">YM</strain>
    </source>
</reference>
<keyword evidence="3" id="KW-1133">Transmembrane helix</keyword>
<name>A0A077XZJ0_PLAYE</name>
<dbReference type="VEuPathDB" id="PlasmoDB:PYYM_0311500"/>
<dbReference type="OrthoDB" id="371339at2759"/>
<keyword evidence="3" id="KW-0472">Membrane</keyword>
<keyword evidence="1" id="KW-0175">Coiled coil</keyword>
<feature type="region of interest" description="Disordered" evidence="2">
    <location>
        <begin position="615"/>
        <end position="635"/>
    </location>
</feature>
<evidence type="ECO:0000313" key="4">
    <source>
        <dbReference type="EMBL" id="CDU16299.1"/>
    </source>
</evidence>
<dbReference type="AlphaFoldDB" id="A0A077XZJ0"/>
<dbReference type="KEGG" id="pyo:PY17X_0311200"/>
<feature type="transmembrane region" description="Helical" evidence="3">
    <location>
        <begin position="660"/>
        <end position="680"/>
    </location>
</feature>
<accession>A0A077XZJ0</accession>
<gene>
    <name evidence="5" type="ORF">PY17X_0311200</name>
    <name evidence="4" type="ORF">PYYM_0311500</name>
</gene>
<dbReference type="OMA" id="VIYENCE"/>
<dbReference type="RefSeq" id="XP_724157.2">
    <property type="nucleotide sequence ID" value="XM_719064.2"/>
</dbReference>
<proteinExistence type="predicted"/>
<dbReference type="GeneID" id="3789478"/>
<dbReference type="EMBL" id="LM993657">
    <property type="protein sequence ID" value="VTZ72556.1"/>
    <property type="molecule type" value="Genomic_DNA"/>
</dbReference>
<reference evidence="5" key="4">
    <citation type="submission" date="2019-05" db="EMBL/GenBank/DDBJ databases">
        <authorList>
            <consortium name="Pathogen Informatics"/>
        </authorList>
    </citation>
    <scope>NUCLEOTIDE SEQUENCE</scope>
    <source>
        <strain evidence="5">17X</strain>
    </source>
</reference>
<evidence type="ECO:0000313" key="7">
    <source>
        <dbReference type="Proteomes" id="UP000072904"/>
    </source>
</evidence>
<reference evidence="5" key="2">
    <citation type="submission" date="2014-05" db="EMBL/GenBank/DDBJ databases">
        <authorList>
            <person name="Aslett M.A."/>
            <person name="De Silva N."/>
        </authorList>
    </citation>
    <scope>NUCLEOTIDE SEQUENCE</scope>
    <source>
        <strain evidence="5">17X</strain>
    </source>
</reference>
<feature type="coiled-coil region" evidence="1">
    <location>
        <begin position="96"/>
        <end position="123"/>
    </location>
</feature>
<protein>
    <submittedName>
        <fullName evidence="4">Uncharacterized protein</fullName>
    </submittedName>
</protein>
<evidence type="ECO:0000313" key="6">
    <source>
        <dbReference type="Proteomes" id="UP000072874"/>
    </source>
</evidence>
<dbReference type="Proteomes" id="UP000072874">
    <property type="component" value="Chromosome 3"/>
</dbReference>
<evidence type="ECO:0000256" key="2">
    <source>
        <dbReference type="SAM" id="MobiDB-lite"/>
    </source>
</evidence>
<keyword evidence="3" id="KW-0812">Transmembrane</keyword>
<organism evidence="4 7">
    <name type="scientific">Plasmodium yoelii</name>
    <dbReference type="NCBI Taxonomy" id="5861"/>
    <lineage>
        <taxon>Eukaryota</taxon>
        <taxon>Sar</taxon>
        <taxon>Alveolata</taxon>
        <taxon>Apicomplexa</taxon>
        <taxon>Aconoidasida</taxon>
        <taxon>Haemosporida</taxon>
        <taxon>Plasmodiidae</taxon>
        <taxon>Plasmodium</taxon>
        <taxon>Plasmodium (Vinckeia)</taxon>
    </lineage>
</organism>
<dbReference type="VEuPathDB" id="PlasmoDB:PY03934"/>
<evidence type="ECO:0000256" key="1">
    <source>
        <dbReference type="SAM" id="Coils"/>
    </source>
</evidence>
<dbReference type="EMBL" id="LK934631">
    <property type="protein sequence ID" value="CDU16299.1"/>
    <property type="molecule type" value="Genomic_DNA"/>
</dbReference>
<reference evidence="6 7" key="1">
    <citation type="journal article" date="2014" name="BMC Biol.">
        <title>A comprehensive evaluation of rodent malaria parasite genomes and gene expression.</title>
        <authorList>
            <person name="Otto T.D."/>
            <person name="Bohme U."/>
            <person name="Jackson A.P."/>
            <person name="Hunt M."/>
            <person name="Franke-Fayard B."/>
            <person name="Hoeijmakers W.A."/>
            <person name="Religa A.A."/>
            <person name="Robertson L."/>
            <person name="Sanders M."/>
            <person name="Ogun S.A."/>
            <person name="Cunningham D."/>
            <person name="Erhart A."/>
            <person name="Billker O."/>
            <person name="Khan S.M."/>
            <person name="Stunnenberg H.G."/>
            <person name="Langhorne J."/>
            <person name="Holder A.A."/>
            <person name="Waters A.P."/>
            <person name="Newbold C.I."/>
            <person name="Pain A."/>
            <person name="Berriman M."/>
            <person name="Janse C.J."/>
        </authorList>
    </citation>
    <scope>NUCLEOTIDE SEQUENCE [LARGE SCALE GENOMIC DNA]</scope>
    <source>
        <strain evidence="5 6">17X</strain>
        <strain evidence="4 7">YM</strain>
    </source>
</reference>
<evidence type="ECO:0000313" key="5">
    <source>
        <dbReference type="EMBL" id="VTZ72556.1"/>
    </source>
</evidence>